<sequence length="35" mass="3671">VRNSWNSTTPLSATEITMDALGATTSWSASTTGRV</sequence>
<feature type="non-terminal residue" evidence="1">
    <location>
        <position position="1"/>
    </location>
</feature>
<gene>
    <name evidence="1" type="ORF">METZ01_LOCUS233410</name>
</gene>
<reference evidence="1" key="1">
    <citation type="submission" date="2018-05" db="EMBL/GenBank/DDBJ databases">
        <authorList>
            <person name="Lanie J.A."/>
            <person name="Ng W.-L."/>
            <person name="Kazmierczak K.M."/>
            <person name="Andrzejewski T.M."/>
            <person name="Davidsen T.M."/>
            <person name="Wayne K.J."/>
            <person name="Tettelin H."/>
            <person name="Glass J.I."/>
            <person name="Rusch D."/>
            <person name="Podicherti R."/>
            <person name="Tsui H.-C.T."/>
            <person name="Winkler M.E."/>
        </authorList>
    </citation>
    <scope>NUCLEOTIDE SEQUENCE</scope>
</reference>
<dbReference type="EMBL" id="UINC01058373">
    <property type="protein sequence ID" value="SVB80556.1"/>
    <property type="molecule type" value="Genomic_DNA"/>
</dbReference>
<protein>
    <submittedName>
        <fullName evidence="1">Uncharacterized protein</fullName>
    </submittedName>
</protein>
<name>A0A382GZQ8_9ZZZZ</name>
<proteinExistence type="predicted"/>
<feature type="non-terminal residue" evidence="1">
    <location>
        <position position="35"/>
    </location>
</feature>
<evidence type="ECO:0000313" key="1">
    <source>
        <dbReference type="EMBL" id="SVB80556.1"/>
    </source>
</evidence>
<organism evidence="1">
    <name type="scientific">marine metagenome</name>
    <dbReference type="NCBI Taxonomy" id="408172"/>
    <lineage>
        <taxon>unclassified sequences</taxon>
        <taxon>metagenomes</taxon>
        <taxon>ecological metagenomes</taxon>
    </lineage>
</organism>
<dbReference type="AlphaFoldDB" id="A0A382GZQ8"/>
<accession>A0A382GZQ8</accession>